<dbReference type="PANTHER" id="PTHR43781">
    <property type="entry name" value="SACCHAROPINE DEHYDROGENASE"/>
    <property type="match status" value="1"/>
</dbReference>
<organism evidence="2 3">
    <name type="scientific">Pseudoramibacter alactolyticus ATCC 23263</name>
    <dbReference type="NCBI Taxonomy" id="887929"/>
    <lineage>
        <taxon>Bacteria</taxon>
        <taxon>Bacillati</taxon>
        <taxon>Bacillota</taxon>
        <taxon>Clostridia</taxon>
        <taxon>Eubacteriales</taxon>
        <taxon>Eubacteriaceae</taxon>
        <taxon>Pseudoramibacter</taxon>
    </lineage>
</organism>
<dbReference type="InterPro" id="IPR036291">
    <property type="entry name" value="NAD(P)-bd_dom_sf"/>
</dbReference>
<dbReference type="STRING" id="887929.HMP0721_0038"/>
<dbReference type="InterPro" id="IPR005097">
    <property type="entry name" value="Sacchrp_dh_NADP-bd"/>
</dbReference>
<reference evidence="2 3" key="1">
    <citation type="submission" date="2010-12" db="EMBL/GenBank/DDBJ databases">
        <authorList>
            <person name="Muzny D."/>
            <person name="Qin X."/>
            <person name="Deng J."/>
            <person name="Jiang H."/>
            <person name="Liu Y."/>
            <person name="Qu J."/>
            <person name="Song X.-Z."/>
            <person name="Zhang L."/>
            <person name="Thornton R."/>
            <person name="Coyle M."/>
            <person name="Francisco L."/>
            <person name="Jackson L."/>
            <person name="Javaid M."/>
            <person name="Korchina V."/>
            <person name="Kovar C."/>
            <person name="Mata R."/>
            <person name="Mathew T."/>
            <person name="Ngo R."/>
            <person name="Nguyen L."/>
            <person name="Nguyen N."/>
            <person name="Okwuonu G."/>
            <person name="Ongeri F."/>
            <person name="Pham C."/>
            <person name="Simmons D."/>
            <person name="Wilczek-Boney K."/>
            <person name="Hale W."/>
            <person name="Jakkamsetti A."/>
            <person name="Pham P."/>
            <person name="Ruth R."/>
            <person name="San Lucas F."/>
            <person name="Warren J."/>
            <person name="Zhang J."/>
            <person name="Zhao Z."/>
            <person name="Zhou C."/>
            <person name="Zhu D."/>
            <person name="Lee S."/>
            <person name="Bess C."/>
            <person name="Blankenburg K."/>
            <person name="Forbes L."/>
            <person name="Fu Q."/>
            <person name="Gubbala S."/>
            <person name="Hirani K."/>
            <person name="Jayaseelan J.C."/>
            <person name="Lara F."/>
            <person name="Munidasa M."/>
            <person name="Palculict T."/>
            <person name="Patil S."/>
            <person name="Pu L.-L."/>
            <person name="Saada N."/>
            <person name="Tang L."/>
            <person name="Weissenberger G."/>
            <person name="Zhu Y."/>
            <person name="Hemphill L."/>
            <person name="Shang Y."/>
            <person name="Youmans B."/>
            <person name="Ayvaz T."/>
            <person name="Ross M."/>
            <person name="Santibanez J."/>
            <person name="Aqrawi P."/>
            <person name="Gross S."/>
            <person name="Joshi V."/>
            <person name="Fowler G."/>
            <person name="Nazareth L."/>
            <person name="Reid J."/>
            <person name="Worley K."/>
            <person name="Petrosino J."/>
            <person name="Highlander S."/>
            <person name="Gibbs R."/>
        </authorList>
    </citation>
    <scope>NUCLEOTIDE SEQUENCE [LARGE SCALE GENOMIC DNA]</scope>
    <source>
        <strain evidence="2 3">ATCC 23263</strain>
    </source>
</reference>
<dbReference type="eggNOG" id="COG1748">
    <property type="taxonomic scope" value="Bacteria"/>
</dbReference>
<dbReference type="Proteomes" id="UP000004754">
    <property type="component" value="Unassembled WGS sequence"/>
</dbReference>
<dbReference type="EMBL" id="AEQN01000003">
    <property type="protein sequence ID" value="EFV02841.1"/>
    <property type="molecule type" value="Genomic_DNA"/>
</dbReference>
<comment type="caution">
    <text evidence="2">The sequence shown here is derived from an EMBL/GenBank/DDBJ whole genome shotgun (WGS) entry which is preliminary data.</text>
</comment>
<dbReference type="OrthoDB" id="1221575at2"/>
<dbReference type="AlphaFoldDB" id="E6MDF6"/>
<dbReference type="RefSeq" id="WP_006597456.1">
    <property type="nucleotide sequence ID" value="NZ_GL622359.1"/>
</dbReference>
<dbReference type="PANTHER" id="PTHR43781:SF1">
    <property type="entry name" value="SACCHAROPINE DEHYDROGENASE"/>
    <property type="match status" value="1"/>
</dbReference>
<feature type="domain" description="Saccharopine dehydrogenase NADP binding" evidence="1">
    <location>
        <begin position="6"/>
        <end position="97"/>
    </location>
</feature>
<evidence type="ECO:0000313" key="2">
    <source>
        <dbReference type="EMBL" id="EFV02841.1"/>
    </source>
</evidence>
<evidence type="ECO:0000313" key="3">
    <source>
        <dbReference type="Proteomes" id="UP000004754"/>
    </source>
</evidence>
<protein>
    <submittedName>
        <fullName evidence="2">Putative saccharopine dehydrogenase</fullName>
    </submittedName>
</protein>
<dbReference type="Gene3D" id="3.40.50.720">
    <property type="entry name" value="NAD(P)-binding Rossmann-like Domain"/>
    <property type="match status" value="1"/>
</dbReference>
<dbReference type="HOGENOM" id="CLU_044850_1_0_9"/>
<name>E6MDF6_9FIRM</name>
<accession>E6MDF6</accession>
<sequence>MENKVVGVLGCGGAVGKPAVTHLLKKYSVLGGQRHPIDFGSESFQWVQTDFEDPQSLRNFCEKCDIVVNTAGPSSKIRDRVARCALEVGCDYVDASGETIFLDRHEPIYTQSKQAIVIGAGFEAGLTGLVPYKLVKDFDHVDEAFCYCGSRQRISLSSLVDLLNSCFIDSGFANAFYREGEIVPHVVPGEELFNISGFRDEVYLKPYVSNEVLTMAKQCNISELRWYHAVAELETMGIMNDMFQSVNHVADKDFQYALVKRYQKVFDAITNTRPYFNTVFYDLKGLKDGRPIRLGTTVQVKESYEICGLVAACTAEHLLKHPTCHGVSWACEILDPDKVLAICLETGAISDFRTVSLDINEEAQGQSFVPQLEDGEIA</sequence>
<gene>
    <name evidence="2" type="ORF">HMP0721_0038</name>
</gene>
<dbReference type="SUPFAM" id="SSF51735">
    <property type="entry name" value="NAD(P)-binding Rossmann-fold domains"/>
    <property type="match status" value="1"/>
</dbReference>
<evidence type="ECO:0000259" key="1">
    <source>
        <dbReference type="Pfam" id="PF03435"/>
    </source>
</evidence>
<proteinExistence type="predicted"/>
<dbReference type="Pfam" id="PF03435">
    <property type="entry name" value="Sacchrp_dh_NADP"/>
    <property type="match status" value="1"/>
</dbReference>
<keyword evidence="3" id="KW-1185">Reference proteome</keyword>